<dbReference type="InterPro" id="IPR016024">
    <property type="entry name" value="ARM-type_fold"/>
</dbReference>
<organism evidence="2 3">
    <name type="scientific">Owenia fusiformis</name>
    <name type="common">Polychaete worm</name>
    <dbReference type="NCBI Taxonomy" id="6347"/>
    <lineage>
        <taxon>Eukaryota</taxon>
        <taxon>Metazoa</taxon>
        <taxon>Spiralia</taxon>
        <taxon>Lophotrochozoa</taxon>
        <taxon>Annelida</taxon>
        <taxon>Polychaeta</taxon>
        <taxon>Sedentaria</taxon>
        <taxon>Canalipalpata</taxon>
        <taxon>Sabellida</taxon>
        <taxon>Oweniida</taxon>
        <taxon>Oweniidae</taxon>
        <taxon>Owenia</taxon>
    </lineage>
</organism>
<dbReference type="PANTHER" id="PTHR32226">
    <property type="entry name" value="TELO2-INTERACTING PROTEIN 2"/>
    <property type="match status" value="1"/>
</dbReference>
<evidence type="ECO:0000256" key="1">
    <source>
        <dbReference type="ARBA" id="ARBA00034736"/>
    </source>
</evidence>
<dbReference type="Proteomes" id="UP000749559">
    <property type="component" value="Unassembled WGS sequence"/>
</dbReference>
<comment type="similarity">
    <text evidence="1">Belongs to the TTI2 family.</text>
</comment>
<evidence type="ECO:0000313" key="2">
    <source>
        <dbReference type="EMBL" id="CAH1795217.1"/>
    </source>
</evidence>
<gene>
    <name evidence="2" type="ORF">OFUS_LOCUS19789</name>
</gene>
<name>A0A8J1U552_OWEFU</name>
<dbReference type="GO" id="GO:0005829">
    <property type="term" value="C:cytosol"/>
    <property type="evidence" value="ECO:0007669"/>
    <property type="project" value="TreeGrafter"/>
</dbReference>
<evidence type="ECO:0000313" key="3">
    <source>
        <dbReference type="Proteomes" id="UP000749559"/>
    </source>
</evidence>
<dbReference type="GO" id="GO:0005634">
    <property type="term" value="C:nucleus"/>
    <property type="evidence" value="ECO:0007669"/>
    <property type="project" value="TreeGrafter"/>
</dbReference>
<accession>A0A8J1U552</accession>
<proteinExistence type="inferred from homology"/>
<dbReference type="OrthoDB" id="6417021at2759"/>
<dbReference type="PANTHER" id="PTHR32226:SF2">
    <property type="entry name" value="TELO2-INTERACTING PROTEIN 2"/>
    <property type="match status" value="1"/>
</dbReference>
<dbReference type="Gene3D" id="1.25.10.10">
    <property type="entry name" value="Leucine-rich Repeat Variant"/>
    <property type="match status" value="1"/>
</dbReference>
<dbReference type="GO" id="GO:0110078">
    <property type="term" value="C:TTT Hsp90 cochaperone complex"/>
    <property type="evidence" value="ECO:0007669"/>
    <property type="project" value="InterPro"/>
</dbReference>
<dbReference type="AlphaFoldDB" id="A0A8J1U552"/>
<dbReference type="InterPro" id="IPR011989">
    <property type="entry name" value="ARM-like"/>
</dbReference>
<dbReference type="Pfam" id="PF10521">
    <property type="entry name" value="Tti2"/>
    <property type="match status" value="1"/>
</dbReference>
<dbReference type="SUPFAM" id="SSF48371">
    <property type="entry name" value="ARM repeat"/>
    <property type="match status" value="1"/>
</dbReference>
<comment type="caution">
    <text evidence="2">The sequence shown here is derived from an EMBL/GenBank/DDBJ whole genome shotgun (WGS) entry which is preliminary data.</text>
</comment>
<keyword evidence="3" id="KW-1185">Reference proteome</keyword>
<sequence length="511" mass="58450">MAKSENSLEKLIQLNSGSNKLNSKVDLDLMNSPDNLQIILSKIKELIDQNNCNQKSVDILNEFLHTSDAYFIFPKSKSAVDIIEKYCSIFKLLLKKSIHTLSHNEEDVPLERSDFIDISAFSEKLLNLLTDYFKMLLTMEKEVKQLYKEPLVKSLAPSAFILASSCCTPSLWWNEEMHKSATCLIDHIIDLCDANDLLELLSGTENTLFPDGLIATVLKQLQPALSKECWKRNPMALHCYRWCLFKMSHPHLGEFIDHVLPPALLLIDDYLPKNKISGIKCIQHIVNNVAPTQLLRHGRADVLFSALESQLYTNDQKLLKNVHACILSIIEILDRSKMEKTLNVTRYDSILKIILTNMEIDDKIKVRRFYSGILIQYIEQMKLSIIRFLKRLLPIVANYLEIYDGPEETSRINILKALNLTIKYAWPRIPHHSDDILKCLLKFMVDISTDDSLTSLTVKQMLMQEAQDVLILLNYSTGGNIVKLLAGIQDVHDNEMFKNAIVNVCTSTNKE</sequence>
<protein>
    <submittedName>
        <fullName evidence="2">Uncharacterized protein</fullName>
    </submittedName>
</protein>
<reference evidence="2" key="1">
    <citation type="submission" date="2022-03" db="EMBL/GenBank/DDBJ databases">
        <authorList>
            <person name="Martin C."/>
        </authorList>
    </citation>
    <scope>NUCLEOTIDE SEQUENCE</scope>
</reference>
<dbReference type="InterPro" id="IPR018870">
    <property type="entry name" value="Tti2"/>
</dbReference>
<dbReference type="EMBL" id="CAIIXF020000009">
    <property type="protein sequence ID" value="CAH1795217.1"/>
    <property type="molecule type" value="Genomic_DNA"/>
</dbReference>